<dbReference type="RefSeq" id="WP_206569857.1">
    <property type="nucleotide sequence ID" value="NZ_JAFKCW010000003.1"/>
</dbReference>
<sequence>MCLVALSWRSHPEYPLLISANRDEFFDRPTSPLHRWENGIYAGKDLRGGGTWMGFHPDGKWALLTNYRDFLHPRIPEISRGRLVLDFLQESLSPENYLDRVVSDRERYDGFNLILSDGKKLHYYSNYGPDPMELQPGIYAVSNGLIDAPWPKSKLAAKQMANLRKADPDADALLSILKSNETFPLEKLPKTGVSTAMEQQLSAQFIRMEPGYGTVSATSVLRDQSGFTQLKERSFDWNQEKYRDISFSFQT</sequence>
<protein>
    <submittedName>
        <fullName evidence="1">NRDE family protein</fullName>
    </submittedName>
</protein>
<comment type="caution">
    <text evidence="1">The sequence shown here is derived from an EMBL/GenBank/DDBJ whole genome shotgun (WGS) entry which is preliminary data.</text>
</comment>
<gene>
    <name evidence="1" type="ORF">J0A67_13305</name>
</gene>
<dbReference type="InterPro" id="IPR008551">
    <property type="entry name" value="TANGO2"/>
</dbReference>
<evidence type="ECO:0000313" key="1">
    <source>
        <dbReference type="EMBL" id="MBN7801845.1"/>
    </source>
</evidence>
<proteinExistence type="predicted"/>
<name>A0ABS3BRZ0_9BACT</name>
<accession>A0ABS3BRZ0</accession>
<dbReference type="Proteomes" id="UP000664698">
    <property type="component" value="Unassembled WGS sequence"/>
</dbReference>
<dbReference type="EMBL" id="JAFKCW010000003">
    <property type="protein sequence ID" value="MBN7801845.1"/>
    <property type="molecule type" value="Genomic_DNA"/>
</dbReference>
<dbReference type="PANTHER" id="PTHR17985">
    <property type="entry name" value="SER/THR-RICH PROTEIN T10 IN DGCR REGION"/>
    <property type="match status" value="1"/>
</dbReference>
<reference evidence="1 2" key="1">
    <citation type="submission" date="2021-03" db="EMBL/GenBank/DDBJ databases">
        <title>novel species isolated from a fishpond in China.</title>
        <authorList>
            <person name="Lu H."/>
            <person name="Cai Z."/>
        </authorList>
    </citation>
    <scope>NUCLEOTIDE SEQUENCE [LARGE SCALE GENOMIC DNA]</scope>
    <source>
        <strain evidence="1 2">JCM 31546</strain>
    </source>
</reference>
<keyword evidence="2" id="KW-1185">Reference proteome</keyword>
<dbReference type="PANTHER" id="PTHR17985:SF8">
    <property type="entry name" value="TRANSPORT AND GOLGI ORGANIZATION PROTEIN 2 HOMOLOG"/>
    <property type="match status" value="1"/>
</dbReference>
<organism evidence="1 2">
    <name type="scientific">Algoriphagus aestuariicola</name>
    <dbReference type="NCBI Taxonomy" id="1852016"/>
    <lineage>
        <taxon>Bacteria</taxon>
        <taxon>Pseudomonadati</taxon>
        <taxon>Bacteroidota</taxon>
        <taxon>Cytophagia</taxon>
        <taxon>Cytophagales</taxon>
        <taxon>Cyclobacteriaceae</taxon>
        <taxon>Algoriphagus</taxon>
    </lineage>
</organism>
<dbReference type="Pfam" id="PF05742">
    <property type="entry name" value="TANGO2"/>
    <property type="match status" value="1"/>
</dbReference>
<evidence type="ECO:0000313" key="2">
    <source>
        <dbReference type="Proteomes" id="UP000664698"/>
    </source>
</evidence>